<protein>
    <submittedName>
        <fullName evidence="2">Uncharacterized protein</fullName>
    </submittedName>
</protein>
<dbReference type="EMBL" id="BKCJ010004025">
    <property type="protein sequence ID" value="GEU58570.1"/>
    <property type="molecule type" value="Genomic_DNA"/>
</dbReference>
<feature type="region of interest" description="Disordered" evidence="1">
    <location>
        <begin position="447"/>
        <end position="482"/>
    </location>
</feature>
<feature type="compositionally biased region" description="Acidic residues" evidence="1">
    <location>
        <begin position="464"/>
        <end position="482"/>
    </location>
</feature>
<dbReference type="AlphaFoldDB" id="A0A6L2LBP1"/>
<organism evidence="2">
    <name type="scientific">Tanacetum cinerariifolium</name>
    <name type="common">Dalmatian daisy</name>
    <name type="synonym">Chrysanthemum cinerariifolium</name>
    <dbReference type="NCBI Taxonomy" id="118510"/>
    <lineage>
        <taxon>Eukaryota</taxon>
        <taxon>Viridiplantae</taxon>
        <taxon>Streptophyta</taxon>
        <taxon>Embryophyta</taxon>
        <taxon>Tracheophyta</taxon>
        <taxon>Spermatophyta</taxon>
        <taxon>Magnoliopsida</taxon>
        <taxon>eudicotyledons</taxon>
        <taxon>Gunneridae</taxon>
        <taxon>Pentapetalae</taxon>
        <taxon>asterids</taxon>
        <taxon>campanulids</taxon>
        <taxon>Asterales</taxon>
        <taxon>Asteraceae</taxon>
        <taxon>Asteroideae</taxon>
        <taxon>Anthemideae</taxon>
        <taxon>Anthemidinae</taxon>
        <taxon>Tanacetum</taxon>
    </lineage>
</organism>
<dbReference type="InterPro" id="IPR055290">
    <property type="entry name" value="At3g26010-like"/>
</dbReference>
<evidence type="ECO:0000313" key="2">
    <source>
        <dbReference type="EMBL" id="GEU58570.1"/>
    </source>
</evidence>
<evidence type="ECO:0000256" key="1">
    <source>
        <dbReference type="SAM" id="MobiDB-lite"/>
    </source>
</evidence>
<sequence length="482" mass="55022">MRSLFENDFVSLDPRLKSKKSVMDRSFTIGSTEEVDNVKILQSCNSLLLCGGSRMPVFDYIYNPSTNQYKKLPAGLRIAFDPTKSPHYKLVDARRIFCDIDMQIYSSETSKWSLCNDSGSREFTIYETTIGCSVWMARYRVHTDDFMTSLPEVDDNHDDNDDVDNDDDDELLQQFQAKHNVYEFIQSFNYISGSTTTRKSFIWHHLHNNSVYVGGCDGKSVCHLLVVMRIISAFIVKIVLLARTLGTNFVRQHFDLMSHIRSKLWPRIKKGIEQHMARVYVDNKFALKAKHWTVGPDGTREVAAIRSRPPTNVKQADWDTQIDYWLDPKNAVGAAQNAQNQAKSKVFCRQGSRSLAVLQDQQMESSETREYPSLIQTFIDTHTYGGKFVQDEEQVQYGRDAISINEPRGMYTDADIDEIKQDSKRLRKELDFLRTVVRSDYRMSQLLTQLESQHEVGGGSENDGGGDDEPGGDEDTGGDEET</sequence>
<comment type="caution">
    <text evidence="2">The sequence shown here is derived from an EMBL/GenBank/DDBJ whole genome shotgun (WGS) entry which is preliminary data.</text>
</comment>
<accession>A0A6L2LBP1</accession>
<dbReference type="PANTHER" id="PTHR35546:SF130">
    <property type="entry name" value="EXPRESSED PROTEIN"/>
    <property type="match status" value="1"/>
</dbReference>
<reference evidence="2" key="1">
    <citation type="journal article" date="2019" name="Sci. Rep.">
        <title>Draft genome of Tanacetum cinerariifolium, the natural source of mosquito coil.</title>
        <authorList>
            <person name="Yamashiro T."/>
            <person name="Shiraishi A."/>
            <person name="Satake H."/>
            <person name="Nakayama K."/>
        </authorList>
    </citation>
    <scope>NUCLEOTIDE SEQUENCE</scope>
</reference>
<name>A0A6L2LBP1_TANCI</name>
<gene>
    <name evidence="2" type="ORF">Tci_030548</name>
</gene>
<proteinExistence type="predicted"/>
<dbReference type="PANTHER" id="PTHR35546">
    <property type="entry name" value="F-BOX PROTEIN INTERACTION DOMAIN PROTEIN-RELATED"/>
    <property type="match status" value="1"/>
</dbReference>